<dbReference type="Gene3D" id="2.60.40.790">
    <property type="match status" value="1"/>
</dbReference>
<protein>
    <submittedName>
        <fullName evidence="8">17.4 kDa class III heat shock protein</fullName>
    </submittedName>
</protein>
<evidence type="ECO:0000313" key="8">
    <source>
        <dbReference type="EMBL" id="KAF7843645.1"/>
    </source>
</evidence>
<keyword evidence="3 8" id="KW-0346">Stress response</keyword>
<evidence type="ECO:0000256" key="3">
    <source>
        <dbReference type="ARBA" id="ARBA00023016"/>
    </source>
</evidence>
<dbReference type="Proteomes" id="UP000634136">
    <property type="component" value="Unassembled WGS sequence"/>
</dbReference>
<dbReference type="GO" id="GO:0005737">
    <property type="term" value="C:cytoplasm"/>
    <property type="evidence" value="ECO:0007669"/>
    <property type="project" value="UniProtKB-SubCell"/>
</dbReference>
<dbReference type="Pfam" id="PF00011">
    <property type="entry name" value="HSP20"/>
    <property type="match status" value="1"/>
</dbReference>
<dbReference type="AlphaFoldDB" id="A0A835CKP1"/>
<feature type="domain" description="SHSP" evidence="7">
    <location>
        <begin position="43"/>
        <end position="161"/>
    </location>
</feature>
<dbReference type="OrthoDB" id="1431247at2759"/>
<reference evidence="8" key="1">
    <citation type="submission" date="2020-09" db="EMBL/GenBank/DDBJ databases">
        <title>Genome-Enabled Discovery of Anthraquinone Biosynthesis in Senna tora.</title>
        <authorList>
            <person name="Kang S.-H."/>
            <person name="Pandey R.P."/>
            <person name="Lee C.-M."/>
            <person name="Sim J.-S."/>
            <person name="Jeong J.-T."/>
            <person name="Choi B.-S."/>
            <person name="Jung M."/>
            <person name="Ginzburg D."/>
            <person name="Zhao K."/>
            <person name="Won S.Y."/>
            <person name="Oh T.-J."/>
            <person name="Yu Y."/>
            <person name="Kim N.-H."/>
            <person name="Lee O.R."/>
            <person name="Lee T.-H."/>
            <person name="Bashyal P."/>
            <person name="Kim T.-S."/>
            <person name="Lee W.-H."/>
            <person name="Kawkins C."/>
            <person name="Kim C.-K."/>
            <person name="Kim J.S."/>
            <person name="Ahn B.O."/>
            <person name="Rhee S.Y."/>
            <person name="Sohng J.K."/>
        </authorList>
    </citation>
    <scope>NUCLEOTIDE SEQUENCE</scope>
    <source>
        <tissue evidence="8">Leaf</tissue>
    </source>
</reference>
<evidence type="ECO:0000256" key="1">
    <source>
        <dbReference type="ARBA" id="ARBA00004496"/>
    </source>
</evidence>
<dbReference type="InterPro" id="IPR002068">
    <property type="entry name" value="A-crystallin/Hsp20_dom"/>
</dbReference>
<sequence length="161" mass="18255">MSRFGDSFDGVLTEAVNHLFNFPETMEKFMFQPGGHHHTTRETRDVSSNIPVDILETPKEYLFYMDIPGLSKSDIQVTVEDKNTLVVRSNGKRKREDGEDEGCKYLRLERRVPQKLLRKFRLPENANASAITAKCENGVLTVVVEKHPPPPKSKTVEVAIA</sequence>
<evidence type="ECO:0000256" key="6">
    <source>
        <dbReference type="RuleBase" id="RU003616"/>
    </source>
</evidence>
<evidence type="ECO:0000259" key="7">
    <source>
        <dbReference type="PROSITE" id="PS01031"/>
    </source>
</evidence>
<evidence type="ECO:0000256" key="4">
    <source>
        <dbReference type="ARBA" id="ARBA00062444"/>
    </source>
</evidence>
<comment type="subunit">
    <text evidence="4">May form oligomeric structures.</text>
</comment>
<gene>
    <name evidence="8" type="ORF">G2W53_000550</name>
</gene>
<dbReference type="InterPro" id="IPR031107">
    <property type="entry name" value="Small_HSP"/>
</dbReference>
<dbReference type="CDD" id="cd06464">
    <property type="entry name" value="ACD_sHsps-like"/>
    <property type="match status" value="1"/>
</dbReference>
<name>A0A835CKP1_9FABA</name>
<dbReference type="PANTHER" id="PTHR11527">
    <property type="entry name" value="HEAT-SHOCK PROTEIN 20 FAMILY MEMBER"/>
    <property type="match status" value="1"/>
</dbReference>
<dbReference type="InterPro" id="IPR008978">
    <property type="entry name" value="HSP20-like_chaperone"/>
</dbReference>
<proteinExistence type="inferred from homology"/>
<keyword evidence="2" id="KW-0963">Cytoplasm</keyword>
<dbReference type="SUPFAM" id="SSF49764">
    <property type="entry name" value="HSP20-like chaperones"/>
    <property type="match status" value="1"/>
</dbReference>
<keyword evidence="9" id="KW-1185">Reference proteome</keyword>
<evidence type="ECO:0000256" key="2">
    <source>
        <dbReference type="ARBA" id="ARBA00022490"/>
    </source>
</evidence>
<dbReference type="PROSITE" id="PS01031">
    <property type="entry name" value="SHSP"/>
    <property type="match status" value="1"/>
</dbReference>
<comment type="similarity">
    <text evidence="5 6">Belongs to the small heat shock protein (HSP20) family.</text>
</comment>
<organism evidence="8 9">
    <name type="scientific">Senna tora</name>
    <dbReference type="NCBI Taxonomy" id="362788"/>
    <lineage>
        <taxon>Eukaryota</taxon>
        <taxon>Viridiplantae</taxon>
        <taxon>Streptophyta</taxon>
        <taxon>Embryophyta</taxon>
        <taxon>Tracheophyta</taxon>
        <taxon>Spermatophyta</taxon>
        <taxon>Magnoliopsida</taxon>
        <taxon>eudicotyledons</taxon>
        <taxon>Gunneridae</taxon>
        <taxon>Pentapetalae</taxon>
        <taxon>rosids</taxon>
        <taxon>fabids</taxon>
        <taxon>Fabales</taxon>
        <taxon>Fabaceae</taxon>
        <taxon>Caesalpinioideae</taxon>
        <taxon>Cassia clade</taxon>
        <taxon>Senna</taxon>
    </lineage>
</organism>
<comment type="subcellular location">
    <subcellularLocation>
        <location evidence="1">Cytoplasm</location>
    </subcellularLocation>
</comment>
<evidence type="ECO:0000313" key="9">
    <source>
        <dbReference type="Proteomes" id="UP000634136"/>
    </source>
</evidence>
<evidence type="ECO:0000256" key="5">
    <source>
        <dbReference type="PROSITE-ProRule" id="PRU00285"/>
    </source>
</evidence>
<comment type="caution">
    <text evidence="8">The sequence shown here is derived from an EMBL/GenBank/DDBJ whole genome shotgun (WGS) entry which is preliminary data.</text>
</comment>
<dbReference type="FunFam" id="2.60.40.790:FF:000054">
    <property type="entry name" value="17.4 kDa class III heat shock protein isoform A"/>
    <property type="match status" value="1"/>
</dbReference>
<dbReference type="EMBL" id="JAAIUW010000001">
    <property type="protein sequence ID" value="KAF7843645.1"/>
    <property type="molecule type" value="Genomic_DNA"/>
</dbReference>
<accession>A0A835CKP1</accession>